<dbReference type="AlphaFoldDB" id="C2G0N1"/>
<protein>
    <submittedName>
        <fullName evidence="7">SusD family protein</fullName>
    </submittedName>
</protein>
<feature type="domain" description="RagB/SusD" evidence="6">
    <location>
        <begin position="392"/>
        <end position="508"/>
    </location>
</feature>
<comment type="similarity">
    <text evidence="2">Belongs to the SusD family.</text>
</comment>
<dbReference type="Gene3D" id="1.25.40.390">
    <property type="match status" value="1"/>
</dbReference>
<dbReference type="Proteomes" id="UP000006241">
    <property type="component" value="Unassembled WGS sequence"/>
</dbReference>
<sequence>MKRYFNKKNVSCFLMLMTGLTGMITISCENKLDIDAANVASETKQWTDISDTRSSLMGLYGLTRAALQDNNAHWVYGEMRGKDFVSYKRSDLEAVYKNDLKASYPMISALSNWRRFYAVVNAASIFIERAPEVYAKDERYTELNLKYDIAQARAIRAFAYFYMVRIWGDVPLLTKSYDDGKFTEFGRTDQASVLAFASQELLKAAEDLPYLYGVNLQTYYGVTSVEWRGVLFNKLTAYALLAHIAAWQGKYIDADVFSKFVLDNYGKVGLFYSNISQLTGRTGIFSSSEKYSQLLNFQSSYAFNEATATGHIEQLTLAKPLTNKTMPDIFVPKDSVITIFNDPNDTRFGIDTISGLTRTNYFTNFSGEIPIFSKIKVIRDGDGDSDFNIFGSNLVFTRLEEITLLRAEAKAALGEISEARTLLNVIRTSRGLPAFHEGRTENIVDVIFEERRRELMGEGWRWYDIIRFNKLRKKDSNVVKLINDGGIYWPIATDVLRNNSQLVQNPYWK</sequence>
<name>C2G0N1_SPHSI</name>
<reference evidence="7 8" key="1">
    <citation type="submission" date="2009-01" db="EMBL/GenBank/DDBJ databases">
        <authorList>
            <person name="Qin X."/>
            <person name="Bachman B."/>
            <person name="Battles P."/>
            <person name="Bell A."/>
            <person name="Bess C."/>
            <person name="Bickham C."/>
            <person name="Chaboub L."/>
            <person name="Chen D."/>
            <person name="Coyle M."/>
            <person name="Deiros D.R."/>
            <person name="Dinh H."/>
            <person name="Forbes L."/>
            <person name="Fowler G."/>
            <person name="Francisco L."/>
            <person name="Fu Q."/>
            <person name="Gubbala S."/>
            <person name="Hale W."/>
            <person name="Han Y."/>
            <person name="Hemphill L."/>
            <person name="Highlander S.K."/>
            <person name="Hirani K."/>
            <person name="Hogues M."/>
            <person name="Jackson L."/>
            <person name="Jakkamsetti A."/>
            <person name="Javaid M."/>
            <person name="Jiang H."/>
            <person name="Korchina V."/>
            <person name="Kovar C."/>
            <person name="Lara F."/>
            <person name="Lee S."/>
            <person name="Mata R."/>
            <person name="Mathew T."/>
            <person name="Moen C."/>
            <person name="Morales K."/>
            <person name="Munidasa M."/>
            <person name="Nazareth L."/>
            <person name="Ngo R."/>
            <person name="Nguyen L."/>
            <person name="Okwuonu G."/>
            <person name="Ongeri F."/>
            <person name="Patil S."/>
            <person name="Petrosino J."/>
            <person name="Pham C."/>
            <person name="Pham P."/>
            <person name="Pu L.-L."/>
            <person name="Puazo M."/>
            <person name="Raj R."/>
            <person name="Reid J."/>
            <person name="Rouhana J."/>
            <person name="Saada N."/>
            <person name="Shang Y."/>
            <person name="Simmons D."/>
            <person name="Thornton R."/>
            <person name="Warren J."/>
            <person name="Weissenberger G."/>
            <person name="Zhang J."/>
            <person name="Zhang L."/>
            <person name="Zhou C."/>
            <person name="Zhu D."/>
            <person name="Muzny D."/>
            <person name="Worley K."/>
            <person name="Gibbs R."/>
        </authorList>
    </citation>
    <scope>NUCLEOTIDE SEQUENCE [LARGE SCALE GENOMIC DNA]</scope>
    <source>
        <strain evidence="7 8">ATCC 33300</strain>
    </source>
</reference>
<dbReference type="SUPFAM" id="SSF48452">
    <property type="entry name" value="TPR-like"/>
    <property type="match status" value="1"/>
</dbReference>
<keyword evidence="4" id="KW-0472">Membrane</keyword>
<evidence type="ECO:0000313" key="8">
    <source>
        <dbReference type="Proteomes" id="UP000006241"/>
    </source>
</evidence>
<dbReference type="RefSeq" id="WP_003008860.1">
    <property type="nucleotide sequence ID" value="NZ_GG668632.1"/>
</dbReference>
<accession>C2G0N1</accession>
<dbReference type="HOGENOM" id="CLU_015553_1_3_10"/>
<evidence type="ECO:0000259" key="6">
    <source>
        <dbReference type="Pfam" id="PF07980"/>
    </source>
</evidence>
<dbReference type="GO" id="GO:0009279">
    <property type="term" value="C:cell outer membrane"/>
    <property type="evidence" value="ECO:0007669"/>
    <property type="project" value="UniProtKB-SubCell"/>
</dbReference>
<evidence type="ECO:0000256" key="1">
    <source>
        <dbReference type="ARBA" id="ARBA00004442"/>
    </source>
</evidence>
<evidence type="ECO:0000256" key="5">
    <source>
        <dbReference type="ARBA" id="ARBA00023237"/>
    </source>
</evidence>
<keyword evidence="5" id="KW-0998">Cell outer membrane</keyword>
<evidence type="ECO:0000256" key="3">
    <source>
        <dbReference type="ARBA" id="ARBA00022729"/>
    </source>
</evidence>
<evidence type="ECO:0000256" key="2">
    <source>
        <dbReference type="ARBA" id="ARBA00006275"/>
    </source>
</evidence>
<proteinExistence type="inferred from homology"/>
<keyword evidence="3" id="KW-0732">Signal</keyword>
<evidence type="ECO:0000313" key="7">
    <source>
        <dbReference type="EMBL" id="EEI91411.1"/>
    </source>
</evidence>
<dbReference type="InterPro" id="IPR012944">
    <property type="entry name" value="SusD_RagB_dom"/>
</dbReference>
<dbReference type="EMBL" id="ACHB01000070">
    <property type="protein sequence ID" value="EEI91411.1"/>
    <property type="molecule type" value="Genomic_DNA"/>
</dbReference>
<comment type="caution">
    <text evidence="7">The sequence shown here is derived from an EMBL/GenBank/DDBJ whole genome shotgun (WGS) entry which is preliminary data.</text>
</comment>
<dbReference type="Pfam" id="PF07980">
    <property type="entry name" value="SusD_RagB"/>
    <property type="match status" value="1"/>
</dbReference>
<dbReference type="CDD" id="cd08977">
    <property type="entry name" value="SusD"/>
    <property type="match status" value="1"/>
</dbReference>
<evidence type="ECO:0000256" key="4">
    <source>
        <dbReference type="ARBA" id="ARBA00023136"/>
    </source>
</evidence>
<gene>
    <name evidence="7" type="ORF">HMPREF0765_3131</name>
</gene>
<comment type="subcellular location">
    <subcellularLocation>
        <location evidence="1">Cell outer membrane</location>
    </subcellularLocation>
</comment>
<dbReference type="PROSITE" id="PS51257">
    <property type="entry name" value="PROKAR_LIPOPROTEIN"/>
    <property type="match status" value="1"/>
</dbReference>
<organism evidence="7 8">
    <name type="scientific">Sphingobacterium spiritivorum ATCC 33300</name>
    <dbReference type="NCBI Taxonomy" id="525372"/>
    <lineage>
        <taxon>Bacteria</taxon>
        <taxon>Pseudomonadati</taxon>
        <taxon>Bacteroidota</taxon>
        <taxon>Sphingobacteriia</taxon>
        <taxon>Sphingobacteriales</taxon>
        <taxon>Sphingobacteriaceae</taxon>
        <taxon>Sphingobacterium</taxon>
    </lineage>
</organism>
<dbReference type="InterPro" id="IPR011990">
    <property type="entry name" value="TPR-like_helical_dom_sf"/>
</dbReference>